<comment type="caution">
    <text evidence="14">The sequence shown here is derived from an EMBL/GenBank/DDBJ whole genome shotgun (WGS) entry which is preliminary data.</text>
</comment>
<dbReference type="InterPro" id="IPR011059">
    <property type="entry name" value="Metal-dep_hydrolase_composite"/>
</dbReference>
<evidence type="ECO:0000256" key="9">
    <source>
        <dbReference type="PIRNR" id="PIRNR038994"/>
    </source>
</evidence>
<evidence type="ECO:0000256" key="10">
    <source>
        <dbReference type="PIRSR" id="PIRSR038994-1"/>
    </source>
</evidence>
<dbReference type="Gene3D" id="3.20.20.140">
    <property type="entry name" value="Metal-dependent hydrolases"/>
    <property type="match status" value="1"/>
</dbReference>
<reference evidence="14 15" key="1">
    <citation type="journal article" date="2015" name="Int. J. Syst. Evol. Microbiol.">
        <title>Sporolactobacillus shoreae sp. nov. and Sporolactobacillus spathodeae sp. nov., two spore-forming lactic acid bacteria isolated from tree barks in Thailand.</title>
        <authorList>
            <person name="Thamacharoensuk T."/>
            <person name="Kitahara M."/>
            <person name="Ohkuma M."/>
            <person name="Thongchul N."/>
            <person name="Tanasupawat S."/>
        </authorList>
    </citation>
    <scope>NUCLEOTIDE SEQUENCE [LARGE SCALE GENOMIC DNA]</scope>
    <source>
        <strain evidence="14 15">BK92</strain>
    </source>
</reference>
<keyword evidence="15" id="KW-1185">Reference proteome</keyword>
<dbReference type="Gene3D" id="2.30.40.10">
    <property type="entry name" value="Urease, subunit C, domain 1"/>
    <property type="match status" value="1"/>
</dbReference>
<feature type="domain" description="Amidohydrolase-related" evidence="13">
    <location>
        <begin position="53"/>
        <end position="370"/>
    </location>
</feature>
<dbReference type="OrthoDB" id="9776488at2"/>
<sequence length="391" mass="42053">MMKKVTGCSIYSDHEWINNGSLAFENGKIVTVGQALDQSSNEMIHFPEKYKCIPGMIDMHIHGANGADTMDATPEALSTIASALPKEATTSFLATTITQSEEAIEAALKNAEEVIGKQKPGEAEIVGVHLEGPFISKDKAGAQPLEYISVADIHRFDEWQKLSGGHIKEVTLAPEIEGGLPLIRHLADQNVVASIGHSNGTGEDVIRAVDAGATQVTHVYNGMRGMHHREPGILGGALLHHELYNELICDGIHVCQGMVNLAYKLKGSDRMILITDAMRAKCLKNGTYDLGGQEVLVKDGLAVLASGTIAGSVLKMDQAIRNILDFTDATLEDIVQMGAVNPARQCGIFDRKGSLEAGKDADFIILDEEDQLVMTVCRGIIAYQRGGSQQP</sequence>
<dbReference type="EMBL" id="SRJD01000002">
    <property type="protein sequence ID" value="TGA99753.1"/>
    <property type="molecule type" value="Genomic_DNA"/>
</dbReference>
<dbReference type="SUPFAM" id="SSF51556">
    <property type="entry name" value="Metallo-dependent hydrolases"/>
    <property type="match status" value="1"/>
</dbReference>
<dbReference type="InterPro" id="IPR003764">
    <property type="entry name" value="GlcNAc_6-P_deAcase"/>
</dbReference>
<feature type="binding site" evidence="12">
    <location>
        <position position="218"/>
    </location>
    <ligand>
        <name>Zn(2+)</name>
        <dbReference type="ChEBI" id="CHEBI:29105"/>
    </ligand>
</feature>
<evidence type="ECO:0000256" key="5">
    <source>
        <dbReference type="ARBA" id="ARBA00022801"/>
    </source>
</evidence>
<dbReference type="PANTHER" id="PTHR11113">
    <property type="entry name" value="N-ACETYLGLUCOSAMINE-6-PHOSPHATE DEACETYLASE"/>
    <property type="match status" value="1"/>
</dbReference>
<keyword evidence="4 12" id="KW-0479">Metal-binding</keyword>
<dbReference type="InterPro" id="IPR032466">
    <property type="entry name" value="Metal_Hydrolase"/>
</dbReference>
<feature type="binding site" evidence="12">
    <location>
        <position position="131"/>
    </location>
    <ligand>
        <name>Zn(2+)</name>
        <dbReference type="ChEBI" id="CHEBI:29105"/>
    </ligand>
</feature>
<dbReference type="GO" id="GO:0008448">
    <property type="term" value="F:N-acetylglucosamine-6-phosphate deacetylase activity"/>
    <property type="evidence" value="ECO:0007669"/>
    <property type="project" value="UniProtKB-EC"/>
</dbReference>
<dbReference type="EC" id="3.5.1.25" evidence="2"/>
<feature type="binding site" evidence="11">
    <location>
        <position position="253"/>
    </location>
    <ligand>
        <name>substrate</name>
    </ligand>
</feature>
<dbReference type="AlphaFoldDB" id="A0A4Z0GT50"/>
<comment type="catalytic activity">
    <reaction evidence="7">
        <text>N-acetyl-D-glucosamine 6-phosphate + H2O = D-glucosamine 6-phosphate + acetate</text>
        <dbReference type="Rhea" id="RHEA:22936"/>
        <dbReference type="ChEBI" id="CHEBI:15377"/>
        <dbReference type="ChEBI" id="CHEBI:30089"/>
        <dbReference type="ChEBI" id="CHEBI:57513"/>
        <dbReference type="ChEBI" id="CHEBI:58725"/>
        <dbReference type="EC" id="3.5.1.25"/>
    </reaction>
</comment>
<dbReference type="InterPro" id="IPR006680">
    <property type="entry name" value="Amidohydro-rel"/>
</dbReference>
<comment type="cofactor">
    <cofactor evidence="12">
        <name>a divalent metal cation</name>
        <dbReference type="ChEBI" id="CHEBI:60240"/>
    </cofactor>
    <text evidence="12">Binds 1 divalent metal cation per subunit.</text>
</comment>
<comment type="similarity">
    <text evidence="1 9">Belongs to the metallo-dependent hydrolases superfamily. NagA family.</text>
</comment>
<keyword evidence="6 9" id="KW-0119">Carbohydrate metabolism</keyword>
<evidence type="ECO:0000256" key="1">
    <source>
        <dbReference type="ARBA" id="ARBA00010716"/>
    </source>
</evidence>
<evidence type="ECO:0000256" key="8">
    <source>
        <dbReference type="ARBA" id="ARBA00060590"/>
    </source>
</evidence>
<evidence type="ECO:0000259" key="13">
    <source>
        <dbReference type="Pfam" id="PF01979"/>
    </source>
</evidence>
<organism evidence="14 15">
    <name type="scientific">Sporolactobacillus shoreae</name>
    <dbReference type="NCBI Taxonomy" id="1465501"/>
    <lineage>
        <taxon>Bacteria</taxon>
        <taxon>Bacillati</taxon>
        <taxon>Bacillota</taxon>
        <taxon>Bacilli</taxon>
        <taxon>Bacillales</taxon>
        <taxon>Sporolactobacillaceae</taxon>
        <taxon>Sporolactobacillus</taxon>
    </lineage>
</organism>
<evidence type="ECO:0000256" key="11">
    <source>
        <dbReference type="PIRSR" id="PIRSR038994-2"/>
    </source>
</evidence>
<dbReference type="FunFam" id="3.20.20.140:FF:000004">
    <property type="entry name" value="N-acetylglucosamine-6-phosphate deacetylase"/>
    <property type="match status" value="1"/>
</dbReference>
<evidence type="ECO:0000256" key="6">
    <source>
        <dbReference type="ARBA" id="ARBA00023277"/>
    </source>
</evidence>
<evidence type="ECO:0000313" key="15">
    <source>
        <dbReference type="Proteomes" id="UP000298347"/>
    </source>
</evidence>
<gene>
    <name evidence="14" type="primary">nagA</name>
    <name evidence="14" type="ORF">E4665_02035</name>
</gene>
<dbReference type="GO" id="GO:0006046">
    <property type="term" value="P:N-acetylglucosamine catabolic process"/>
    <property type="evidence" value="ECO:0007669"/>
    <property type="project" value="TreeGrafter"/>
</dbReference>
<name>A0A4Z0GT50_9BACL</name>
<evidence type="ECO:0000256" key="7">
    <source>
        <dbReference type="ARBA" id="ARBA00047647"/>
    </source>
</evidence>
<keyword evidence="5 9" id="KW-0378">Hydrolase</keyword>
<evidence type="ECO:0000256" key="3">
    <source>
        <dbReference type="ARBA" id="ARBA00018029"/>
    </source>
</evidence>
<dbReference type="NCBIfam" id="TIGR00221">
    <property type="entry name" value="nagA"/>
    <property type="match status" value="1"/>
</dbReference>
<dbReference type="PIRSF" id="PIRSF038994">
    <property type="entry name" value="NagA"/>
    <property type="match status" value="1"/>
</dbReference>
<dbReference type="CDD" id="cd00854">
    <property type="entry name" value="NagA"/>
    <property type="match status" value="1"/>
</dbReference>
<dbReference type="SUPFAM" id="SSF51338">
    <property type="entry name" value="Composite domain of metallo-dependent hydrolases"/>
    <property type="match status" value="1"/>
</dbReference>
<evidence type="ECO:0000256" key="12">
    <source>
        <dbReference type="PIRSR" id="PIRSR038994-3"/>
    </source>
</evidence>
<feature type="binding site" evidence="12">
    <location>
        <position position="197"/>
    </location>
    <ligand>
        <name>Zn(2+)</name>
        <dbReference type="ChEBI" id="CHEBI:29105"/>
    </ligand>
</feature>
<comment type="pathway">
    <text evidence="8">Amino-sugar metabolism; N-acetylneuraminate degradation; D-fructose 6-phosphate from N-acetylneuraminate: step 4/5.</text>
</comment>
<dbReference type="Proteomes" id="UP000298347">
    <property type="component" value="Unassembled WGS sequence"/>
</dbReference>
<feature type="binding site" evidence="11">
    <location>
        <position position="229"/>
    </location>
    <ligand>
        <name>substrate</name>
    </ligand>
</feature>
<protein>
    <recommendedName>
        <fullName evidence="3">N-acetylglucosamine-6-phosphate deacetylase</fullName>
        <ecNumber evidence="2">3.5.1.25</ecNumber>
    </recommendedName>
</protein>
<accession>A0A4Z0GT50</accession>
<dbReference type="GO" id="GO:0046872">
    <property type="term" value="F:metal ion binding"/>
    <property type="evidence" value="ECO:0007669"/>
    <property type="project" value="UniProtKB-KW"/>
</dbReference>
<evidence type="ECO:0000313" key="14">
    <source>
        <dbReference type="EMBL" id="TGA99753.1"/>
    </source>
</evidence>
<dbReference type="RefSeq" id="WP_135347149.1">
    <property type="nucleotide sequence ID" value="NZ_SRJD01000002.1"/>
</dbReference>
<evidence type="ECO:0000256" key="2">
    <source>
        <dbReference type="ARBA" id="ARBA00011899"/>
    </source>
</evidence>
<feature type="binding site" evidence="11">
    <location>
        <begin position="221"/>
        <end position="222"/>
    </location>
    <ligand>
        <name>substrate</name>
    </ligand>
</feature>
<feature type="active site" description="Proton donor/acceptor" evidence="10">
    <location>
        <position position="276"/>
    </location>
</feature>
<feature type="binding site" evidence="11">
    <location>
        <position position="142"/>
    </location>
    <ligand>
        <name>substrate</name>
    </ligand>
</feature>
<proteinExistence type="inferred from homology"/>
<feature type="binding site" evidence="11">
    <location>
        <begin position="309"/>
        <end position="311"/>
    </location>
    <ligand>
        <name>substrate</name>
    </ligand>
</feature>
<dbReference type="PANTHER" id="PTHR11113:SF14">
    <property type="entry name" value="N-ACETYLGLUCOSAMINE-6-PHOSPHATE DEACETYLASE"/>
    <property type="match status" value="1"/>
</dbReference>
<dbReference type="Pfam" id="PF01979">
    <property type="entry name" value="Amidohydro_1"/>
    <property type="match status" value="1"/>
</dbReference>
<evidence type="ECO:0000256" key="4">
    <source>
        <dbReference type="ARBA" id="ARBA00022723"/>
    </source>
</evidence>